<evidence type="ECO:0000256" key="1">
    <source>
        <dbReference type="SAM" id="MobiDB-lite"/>
    </source>
</evidence>
<feature type="region of interest" description="Disordered" evidence="1">
    <location>
        <begin position="112"/>
        <end position="178"/>
    </location>
</feature>
<sequence length="262" mass="29830">MSSSDWLKRDLEQAQADLSRASRRLAAAQEERNASHEAPTAEQHKVDVFSVPEGSNPHYQQAMKNARRRYEAAKAAFLTSEQKVRDAKAEVSAAQIKIDTFERALSEEEAWERGASGRFRGDHANESNLRGQYRKRSEEWDKSQGWNQKKEKRPRAADASPAPPLKKQSANRSTSEQIQDWHQACAEAFKDMAQMRVFPEPPCEPCSDLGCNIAKCFEGRSTLKTDRLLFHPDRFSSVPEDVRETIRRAANEMFVVVNGMYQ</sequence>
<dbReference type="Proteomes" id="UP000309340">
    <property type="component" value="Unassembled WGS sequence"/>
</dbReference>
<gene>
    <name evidence="2" type="ORF">B0A55_10976</name>
</gene>
<dbReference type="OrthoDB" id="3874828at2759"/>
<accession>A0A4U0WQH6</accession>
<feature type="region of interest" description="Disordered" evidence="1">
    <location>
        <begin position="21"/>
        <end position="45"/>
    </location>
</feature>
<comment type="caution">
    <text evidence="2">The sequence shown here is derived from an EMBL/GenBank/DDBJ whole genome shotgun (WGS) entry which is preliminary data.</text>
</comment>
<reference evidence="2 3" key="1">
    <citation type="submission" date="2017-03" db="EMBL/GenBank/DDBJ databases">
        <title>Genomes of endolithic fungi from Antarctica.</title>
        <authorList>
            <person name="Coleine C."/>
            <person name="Masonjones S."/>
            <person name="Stajich J.E."/>
        </authorList>
    </citation>
    <scope>NUCLEOTIDE SEQUENCE [LARGE SCALE GENOMIC DNA]</scope>
    <source>
        <strain evidence="2 3">CCFEE 5184</strain>
    </source>
</reference>
<name>A0A4U0WQH6_9PEZI</name>
<feature type="compositionally biased region" description="Polar residues" evidence="1">
    <location>
        <begin position="168"/>
        <end position="178"/>
    </location>
</feature>
<evidence type="ECO:0000313" key="2">
    <source>
        <dbReference type="EMBL" id="TKA65157.1"/>
    </source>
</evidence>
<proteinExistence type="predicted"/>
<evidence type="ECO:0000313" key="3">
    <source>
        <dbReference type="Proteomes" id="UP000309340"/>
    </source>
</evidence>
<protein>
    <submittedName>
        <fullName evidence="2">Uncharacterized protein</fullName>
    </submittedName>
</protein>
<organism evidence="2 3">
    <name type="scientific">Friedmanniomyces simplex</name>
    <dbReference type="NCBI Taxonomy" id="329884"/>
    <lineage>
        <taxon>Eukaryota</taxon>
        <taxon>Fungi</taxon>
        <taxon>Dikarya</taxon>
        <taxon>Ascomycota</taxon>
        <taxon>Pezizomycotina</taxon>
        <taxon>Dothideomycetes</taxon>
        <taxon>Dothideomycetidae</taxon>
        <taxon>Mycosphaerellales</taxon>
        <taxon>Teratosphaeriaceae</taxon>
        <taxon>Friedmanniomyces</taxon>
    </lineage>
</organism>
<keyword evidence="3" id="KW-1185">Reference proteome</keyword>
<dbReference type="AlphaFoldDB" id="A0A4U0WQH6"/>
<dbReference type="EMBL" id="NAJQ01000763">
    <property type="protein sequence ID" value="TKA65157.1"/>
    <property type="molecule type" value="Genomic_DNA"/>
</dbReference>